<dbReference type="InterPro" id="IPR008978">
    <property type="entry name" value="HSP20-like_chaperone"/>
</dbReference>
<dbReference type="OrthoDB" id="5637782at2"/>
<sequence length="178" mass="20195">MKKELILVLSCALILAAMMSVVNAEDNKFVQKSTHQITGPFDDPVINQLNKIQQTMDHMMQMHLSQIHSNQLSLAKSMSTLENTQEIQMEEHNNKLIYKIKKEQGTDSKVNVSIKEGLLIINTHTSQKTVSNEGKNKNISFSQSNYSQSFPFPDDYDSNSMDLKDNDSNLIITFKKKG</sequence>
<dbReference type="SUPFAM" id="SSF49764">
    <property type="entry name" value="HSP20-like chaperones"/>
    <property type="match status" value="1"/>
</dbReference>
<dbReference type="RefSeq" id="WP_043872921.1">
    <property type="nucleotide sequence ID" value="NZ_CCVW01000001.1"/>
</dbReference>
<feature type="chain" id="PRO_5009744072" description="SHSP domain-containing protein" evidence="1">
    <location>
        <begin position="25"/>
        <end position="178"/>
    </location>
</feature>
<feature type="signal peptide" evidence="1">
    <location>
        <begin position="1"/>
        <end position="24"/>
    </location>
</feature>
<reference evidence="2 3" key="1">
    <citation type="submission" date="2014-06" db="EMBL/GenBank/DDBJ databases">
        <authorList>
            <person name="Urmite Genomes Urmite Genomes"/>
        </authorList>
    </citation>
    <scope>NUCLEOTIDE SEQUENCE [LARGE SCALE GENOMIC DNA]</scope>
</reference>
<evidence type="ECO:0008006" key="4">
    <source>
        <dbReference type="Google" id="ProtNLM"/>
    </source>
</evidence>
<accession>A0A078KXF1</accession>
<dbReference type="Gene3D" id="2.60.40.790">
    <property type="match status" value="1"/>
</dbReference>
<evidence type="ECO:0000313" key="3">
    <source>
        <dbReference type="Proteomes" id="UP000044071"/>
    </source>
</evidence>
<dbReference type="Proteomes" id="UP000044071">
    <property type="component" value="Unassembled WGS sequence"/>
</dbReference>
<evidence type="ECO:0000313" key="2">
    <source>
        <dbReference type="EMBL" id="CDZ76378.1"/>
    </source>
</evidence>
<evidence type="ECO:0000256" key="1">
    <source>
        <dbReference type="SAM" id="SignalP"/>
    </source>
</evidence>
<gene>
    <name evidence="2" type="ORF">BN59_00647</name>
</gene>
<dbReference type="STRING" id="1034943.BN59_00647"/>
<protein>
    <recommendedName>
        <fullName evidence="4">SHSP domain-containing protein</fullName>
    </recommendedName>
</protein>
<keyword evidence="1" id="KW-0732">Signal</keyword>
<organism evidence="2 3">
    <name type="scientific">Legionella massiliensis</name>
    <dbReference type="NCBI Taxonomy" id="1034943"/>
    <lineage>
        <taxon>Bacteria</taxon>
        <taxon>Pseudomonadati</taxon>
        <taxon>Pseudomonadota</taxon>
        <taxon>Gammaproteobacteria</taxon>
        <taxon>Legionellales</taxon>
        <taxon>Legionellaceae</taxon>
        <taxon>Legionella</taxon>
    </lineage>
</organism>
<name>A0A078KXF1_9GAMM</name>
<dbReference type="AlphaFoldDB" id="A0A078KXF1"/>
<proteinExistence type="predicted"/>
<keyword evidence="3" id="KW-1185">Reference proteome</keyword>
<dbReference type="EMBL" id="CCSB01000001">
    <property type="protein sequence ID" value="CDZ76378.1"/>
    <property type="molecule type" value="Genomic_DNA"/>
</dbReference>
<dbReference type="eggNOG" id="COG0071">
    <property type="taxonomic scope" value="Bacteria"/>
</dbReference>